<dbReference type="EMBL" id="CP043727">
    <property type="protein sequence ID" value="QHB34673.1"/>
    <property type="molecule type" value="Genomic_DNA"/>
</dbReference>
<dbReference type="InterPro" id="IPR025657">
    <property type="entry name" value="RadC_JAB"/>
</dbReference>
<dbReference type="PANTHER" id="PTHR30471:SF3">
    <property type="entry name" value="UPF0758 PROTEIN YEES-RELATED"/>
    <property type="match status" value="1"/>
</dbReference>
<dbReference type="GO" id="GO:0008237">
    <property type="term" value="F:metallopeptidase activity"/>
    <property type="evidence" value="ECO:0007669"/>
    <property type="project" value="UniProtKB-KW"/>
</dbReference>
<keyword evidence="4" id="KW-0862">Zinc</keyword>
<dbReference type="RefSeq" id="WP_159680750.1">
    <property type="nucleotide sequence ID" value="NZ_CP043727.1"/>
</dbReference>
<dbReference type="Pfam" id="PF04002">
    <property type="entry name" value="RadC"/>
    <property type="match status" value="1"/>
</dbReference>
<evidence type="ECO:0000313" key="8">
    <source>
        <dbReference type="Proteomes" id="UP000464402"/>
    </source>
</evidence>
<keyword evidence="2" id="KW-0479">Metal-binding</keyword>
<organism evidence="7 8">
    <name type="scientific">Yersinia canariae</name>
    <dbReference type="NCBI Taxonomy" id="2607663"/>
    <lineage>
        <taxon>Bacteria</taxon>
        <taxon>Pseudomonadati</taxon>
        <taxon>Pseudomonadota</taxon>
        <taxon>Gammaproteobacteria</taxon>
        <taxon>Enterobacterales</taxon>
        <taxon>Yersiniaceae</taxon>
        <taxon>Yersinia</taxon>
    </lineage>
</organism>
<gene>
    <name evidence="7" type="primary">radC</name>
    <name evidence="7" type="ORF">F0T03_07150</name>
</gene>
<dbReference type="Gene3D" id="3.40.140.10">
    <property type="entry name" value="Cytidine Deaminase, domain 2"/>
    <property type="match status" value="1"/>
</dbReference>
<evidence type="ECO:0000256" key="1">
    <source>
        <dbReference type="ARBA" id="ARBA00022670"/>
    </source>
</evidence>
<dbReference type="SUPFAM" id="SSF102712">
    <property type="entry name" value="JAB1/MPN domain"/>
    <property type="match status" value="1"/>
</dbReference>
<dbReference type="PROSITE" id="PS01302">
    <property type="entry name" value="UPF0758"/>
    <property type="match status" value="1"/>
</dbReference>
<evidence type="ECO:0000259" key="6">
    <source>
        <dbReference type="PROSITE" id="PS50249"/>
    </source>
</evidence>
<reference evidence="8" key="1">
    <citation type="submission" date="2019-09" db="EMBL/GenBank/DDBJ databases">
        <title>Yersinia canariae sp. nov., isolated from a human yersiniosis case.</title>
        <authorList>
            <person name="Nguyen S.V."/>
            <person name="Greig D."/>
            <person name="Hurley D."/>
            <person name="Cao Y."/>
            <person name="McCabe E."/>
            <person name="Mitchell M."/>
            <person name="Jenkins C."/>
            <person name="Fanning S."/>
        </authorList>
    </citation>
    <scope>NUCLEOTIDE SEQUENCE [LARGE SCALE GENOMIC DNA]</scope>
    <source>
        <strain evidence="8">NCTC 14382</strain>
    </source>
</reference>
<evidence type="ECO:0000256" key="2">
    <source>
        <dbReference type="ARBA" id="ARBA00022723"/>
    </source>
</evidence>
<dbReference type="InterPro" id="IPR001405">
    <property type="entry name" value="UPF0758"/>
</dbReference>
<keyword evidence="1" id="KW-0645">Protease</keyword>
<keyword evidence="5" id="KW-0482">Metalloprotease</keyword>
<evidence type="ECO:0000256" key="5">
    <source>
        <dbReference type="ARBA" id="ARBA00023049"/>
    </source>
</evidence>
<dbReference type="KEGG" id="yca:F0T03_07150"/>
<evidence type="ECO:0000313" key="7">
    <source>
        <dbReference type="EMBL" id="QHB34673.1"/>
    </source>
</evidence>
<proteinExistence type="predicted"/>
<evidence type="ECO:0000256" key="3">
    <source>
        <dbReference type="ARBA" id="ARBA00022801"/>
    </source>
</evidence>
<dbReference type="Proteomes" id="UP000464402">
    <property type="component" value="Chromosome"/>
</dbReference>
<dbReference type="CDD" id="cd08071">
    <property type="entry name" value="MPN_DUF2466"/>
    <property type="match status" value="1"/>
</dbReference>
<feature type="domain" description="MPN" evidence="6">
    <location>
        <begin position="30"/>
        <end position="152"/>
    </location>
</feature>
<dbReference type="GO" id="GO:0006508">
    <property type="term" value="P:proteolysis"/>
    <property type="evidence" value="ECO:0007669"/>
    <property type="project" value="UniProtKB-KW"/>
</dbReference>
<dbReference type="NCBIfam" id="TIGR00608">
    <property type="entry name" value="radc"/>
    <property type="match status" value="1"/>
</dbReference>
<dbReference type="GO" id="GO:0046872">
    <property type="term" value="F:metal ion binding"/>
    <property type="evidence" value="ECO:0007669"/>
    <property type="project" value="UniProtKB-KW"/>
</dbReference>
<dbReference type="PROSITE" id="PS50249">
    <property type="entry name" value="MPN"/>
    <property type="match status" value="1"/>
</dbReference>
<dbReference type="PANTHER" id="PTHR30471">
    <property type="entry name" value="DNA REPAIR PROTEIN RADC"/>
    <property type="match status" value="1"/>
</dbReference>
<sequence>MANAMLACNEDLILQQAQSIIENRYLRGEQLLSPHAVREYLKFKLAPLEHEVFAILLLDTQHRVLAYQELFRGTLNSVNVYPREIVKLSLRYNAGALILVHNHPSGEPEPSGADREITRKLKSALALVDVQVLDHLIVAGTKVVSLAELGLV</sequence>
<keyword evidence="3" id="KW-0378">Hydrolase</keyword>
<evidence type="ECO:0000256" key="4">
    <source>
        <dbReference type="ARBA" id="ARBA00022833"/>
    </source>
</evidence>
<keyword evidence="8" id="KW-1185">Reference proteome</keyword>
<dbReference type="InterPro" id="IPR037518">
    <property type="entry name" value="MPN"/>
</dbReference>
<dbReference type="AlphaFoldDB" id="A0A857F4P9"/>
<dbReference type="InterPro" id="IPR020891">
    <property type="entry name" value="UPF0758_CS"/>
</dbReference>
<name>A0A857F4P9_9GAMM</name>
<protein>
    <submittedName>
        <fullName evidence="7">DNA repair protein RadC</fullName>
    </submittedName>
</protein>
<accession>A0A857F4P9</accession>